<protein>
    <recommendedName>
        <fullName evidence="7 18">Phosphatidate cytidylyltransferase</fullName>
        <ecNumber evidence="6 18">2.7.7.41</ecNumber>
    </recommendedName>
</protein>
<evidence type="ECO:0000256" key="12">
    <source>
        <dbReference type="ARBA" id="ARBA00022695"/>
    </source>
</evidence>
<evidence type="ECO:0000256" key="10">
    <source>
        <dbReference type="ARBA" id="ARBA00022679"/>
    </source>
</evidence>
<evidence type="ECO:0000256" key="16">
    <source>
        <dbReference type="ARBA" id="ARBA00023209"/>
    </source>
</evidence>
<evidence type="ECO:0000256" key="17">
    <source>
        <dbReference type="ARBA" id="ARBA00023264"/>
    </source>
</evidence>
<dbReference type="AlphaFoldDB" id="A0A248LJK0"/>
<comment type="catalytic activity">
    <reaction evidence="1 18">
        <text>a 1,2-diacyl-sn-glycero-3-phosphate + CTP + H(+) = a CDP-1,2-diacyl-sn-glycerol + diphosphate</text>
        <dbReference type="Rhea" id="RHEA:16229"/>
        <dbReference type="ChEBI" id="CHEBI:15378"/>
        <dbReference type="ChEBI" id="CHEBI:33019"/>
        <dbReference type="ChEBI" id="CHEBI:37563"/>
        <dbReference type="ChEBI" id="CHEBI:58332"/>
        <dbReference type="ChEBI" id="CHEBI:58608"/>
        <dbReference type="EC" id="2.7.7.41"/>
    </reaction>
</comment>
<evidence type="ECO:0000256" key="1">
    <source>
        <dbReference type="ARBA" id="ARBA00001698"/>
    </source>
</evidence>
<name>A0A248LJK0_9NEIS</name>
<dbReference type="OrthoDB" id="9799199at2"/>
<proteinExistence type="inferred from homology"/>
<dbReference type="UniPathway" id="UPA00557">
    <property type="reaction ID" value="UER00614"/>
</dbReference>
<evidence type="ECO:0000256" key="2">
    <source>
        <dbReference type="ARBA" id="ARBA00004651"/>
    </source>
</evidence>
<evidence type="ECO:0000256" key="5">
    <source>
        <dbReference type="ARBA" id="ARBA00010185"/>
    </source>
</evidence>
<keyword evidence="14" id="KW-0443">Lipid metabolism</keyword>
<dbReference type="PANTHER" id="PTHR46382:SF1">
    <property type="entry name" value="PHOSPHATIDATE CYTIDYLYLTRANSFERASE"/>
    <property type="match status" value="1"/>
</dbReference>
<evidence type="ECO:0000256" key="4">
    <source>
        <dbReference type="ARBA" id="ARBA00005189"/>
    </source>
</evidence>
<dbReference type="GO" id="GO:0005886">
    <property type="term" value="C:plasma membrane"/>
    <property type="evidence" value="ECO:0007669"/>
    <property type="project" value="UniProtKB-SubCell"/>
</dbReference>
<dbReference type="EMBL" id="CP022115">
    <property type="protein sequence ID" value="ASJ24960.1"/>
    <property type="molecule type" value="Genomic_DNA"/>
</dbReference>
<comment type="pathway">
    <text evidence="4">Lipid metabolism.</text>
</comment>
<keyword evidence="15 19" id="KW-0472">Membrane</keyword>
<dbReference type="RefSeq" id="WP_088861027.1">
    <property type="nucleotide sequence ID" value="NZ_CP022115.1"/>
</dbReference>
<keyword evidence="12 18" id="KW-0548">Nucleotidyltransferase</keyword>
<comment type="subcellular location">
    <subcellularLocation>
        <location evidence="2">Cell membrane</location>
        <topology evidence="2">Multi-pass membrane protein</topology>
    </subcellularLocation>
</comment>
<evidence type="ECO:0000256" key="14">
    <source>
        <dbReference type="ARBA" id="ARBA00023098"/>
    </source>
</evidence>
<dbReference type="EC" id="2.7.7.41" evidence="6 18"/>
<evidence type="ECO:0000256" key="13">
    <source>
        <dbReference type="ARBA" id="ARBA00022989"/>
    </source>
</evidence>
<feature type="transmembrane region" description="Helical" evidence="19">
    <location>
        <begin position="174"/>
        <end position="196"/>
    </location>
</feature>
<keyword evidence="16" id="KW-0594">Phospholipid biosynthesis</keyword>
<evidence type="ECO:0000256" key="6">
    <source>
        <dbReference type="ARBA" id="ARBA00012487"/>
    </source>
</evidence>
<dbReference type="PROSITE" id="PS01315">
    <property type="entry name" value="CDS"/>
    <property type="match status" value="1"/>
</dbReference>
<comment type="similarity">
    <text evidence="5 18">Belongs to the CDS family.</text>
</comment>
<keyword evidence="17" id="KW-1208">Phospholipid metabolism</keyword>
<feature type="transmembrane region" description="Helical" evidence="19">
    <location>
        <begin position="202"/>
        <end position="221"/>
    </location>
</feature>
<dbReference type="Proteomes" id="UP000197424">
    <property type="component" value="Chromosome"/>
</dbReference>
<evidence type="ECO:0000256" key="11">
    <source>
        <dbReference type="ARBA" id="ARBA00022692"/>
    </source>
</evidence>
<feature type="transmembrane region" description="Helical" evidence="19">
    <location>
        <begin position="131"/>
        <end position="153"/>
    </location>
</feature>
<evidence type="ECO:0000256" key="7">
    <source>
        <dbReference type="ARBA" id="ARBA00019373"/>
    </source>
</evidence>
<dbReference type="Pfam" id="PF01148">
    <property type="entry name" value="CTP_transf_1"/>
    <property type="match status" value="1"/>
</dbReference>
<evidence type="ECO:0000313" key="20">
    <source>
        <dbReference type="EMBL" id="ASJ24960.1"/>
    </source>
</evidence>
<organism evidence="20 21">
    <name type="scientific">Laribacter hongkongensis</name>
    <dbReference type="NCBI Taxonomy" id="168471"/>
    <lineage>
        <taxon>Bacteria</taxon>
        <taxon>Pseudomonadati</taxon>
        <taxon>Pseudomonadota</taxon>
        <taxon>Betaproteobacteria</taxon>
        <taxon>Neisseriales</taxon>
        <taxon>Aquaspirillaceae</taxon>
        <taxon>Laribacter</taxon>
    </lineage>
</organism>
<accession>A0A248LJK0</accession>
<evidence type="ECO:0000256" key="9">
    <source>
        <dbReference type="ARBA" id="ARBA00022516"/>
    </source>
</evidence>
<evidence type="ECO:0000256" key="19">
    <source>
        <dbReference type="SAM" id="Phobius"/>
    </source>
</evidence>
<evidence type="ECO:0000256" key="18">
    <source>
        <dbReference type="RuleBase" id="RU003938"/>
    </source>
</evidence>
<sequence>MLRTRILTALVLLPLMIGALFFLPEPGWAAFAWLITAVGLWEWGRFFRFSAWQHVLLTGGASALAGWMWLTGWQPEAFVQVSVLVLWLAVAPLWLKFRWTLQHKLAGAFLGLWLLLPLWLALLEWRPSPQAAWQLLALMALVWVADTAAYFSGKAFGRHKLAPAVSPGKSWEGVYGALIAVGGYALLVRASGIFPFSSAPVWVWLVGTWLLTAVSIVGDLLESWFKRMAGMKDSSQLLPGHGGVLDRIDSLIAMLAVASAVRYFAGA</sequence>
<dbReference type="PANTHER" id="PTHR46382">
    <property type="entry name" value="PHOSPHATIDATE CYTIDYLYLTRANSFERASE"/>
    <property type="match status" value="1"/>
</dbReference>
<dbReference type="GO" id="GO:0004605">
    <property type="term" value="F:phosphatidate cytidylyltransferase activity"/>
    <property type="evidence" value="ECO:0007669"/>
    <property type="project" value="UniProtKB-EC"/>
</dbReference>
<dbReference type="GO" id="GO:0016024">
    <property type="term" value="P:CDP-diacylglycerol biosynthetic process"/>
    <property type="evidence" value="ECO:0007669"/>
    <property type="project" value="UniProtKB-UniPathway"/>
</dbReference>
<gene>
    <name evidence="20" type="ORF">LHGZ1_2129</name>
</gene>
<evidence type="ECO:0000313" key="21">
    <source>
        <dbReference type="Proteomes" id="UP000197424"/>
    </source>
</evidence>
<evidence type="ECO:0000256" key="8">
    <source>
        <dbReference type="ARBA" id="ARBA00022475"/>
    </source>
</evidence>
<keyword evidence="9" id="KW-0444">Lipid biosynthesis</keyword>
<feature type="transmembrane region" description="Helical" evidence="19">
    <location>
        <begin position="107"/>
        <end position="125"/>
    </location>
</feature>
<keyword evidence="10 18" id="KW-0808">Transferase</keyword>
<reference evidence="21" key="1">
    <citation type="submission" date="2017-06" db="EMBL/GenBank/DDBJ databases">
        <title>Whole genome sequence of Laribacter hongkongensis LHGZ1.</title>
        <authorList>
            <person name="Chen D."/>
            <person name="Wu H."/>
            <person name="Chen J."/>
        </authorList>
    </citation>
    <scope>NUCLEOTIDE SEQUENCE [LARGE SCALE GENOMIC DNA]</scope>
    <source>
        <strain evidence="21">LHGZ1</strain>
    </source>
</reference>
<feature type="transmembrane region" description="Helical" evidence="19">
    <location>
        <begin position="51"/>
        <end position="71"/>
    </location>
</feature>
<keyword evidence="11 18" id="KW-0812">Transmembrane</keyword>
<evidence type="ECO:0000256" key="3">
    <source>
        <dbReference type="ARBA" id="ARBA00005119"/>
    </source>
</evidence>
<keyword evidence="13 19" id="KW-1133">Transmembrane helix</keyword>
<dbReference type="InterPro" id="IPR000374">
    <property type="entry name" value="PC_trans"/>
</dbReference>
<feature type="transmembrane region" description="Helical" evidence="19">
    <location>
        <begin position="77"/>
        <end position="95"/>
    </location>
</feature>
<evidence type="ECO:0000256" key="15">
    <source>
        <dbReference type="ARBA" id="ARBA00023136"/>
    </source>
</evidence>
<keyword evidence="8" id="KW-1003">Cell membrane</keyword>
<feature type="transmembrane region" description="Helical" evidence="19">
    <location>
        <begin position="28"/>
        <end position="44"/>
    </location>
</feature>
<comment type="pathway">
    <text evidence="3 18">Phospholipid metabolism; CDP-diacylglycerol biosynthesis; CDP-diacylglycerol from sn-glycerol 3-phosphate: step 3/3.</text>
</comment>